<keyword evidence="3" id="KW-1185">Reference proteome</keyword>
<accession>A0A1M7HJH8</accession>
<evidence type="ECO:0000313" key="2">
    <source>
        <dbReference type="EMBL" id="SHM28307.1"/>
    </source>
</evidence>
<organism evidence="2 3">
    <name type="scientific">Paracoccus solventivorans</name>
    <dbReference type="NCBI Taxonomy" id="53463"/>
    <lineage>
        <taxon>Bacteria</taxon>
        <taxon>Pseudomonadati</taxon>
        <taxon>Pseudomonadota</taxon>
        <taxon>Alphaproteobacteria</taxon>
        <taxon>Rhodobacterales</taxon>
        <taxon>Paracoccaceae</taxon>
        <taxon>Paracoccus</taxon>
    </lineage>
</organism>
<dbReference type="EMBL" id="FRCK01000006">
    <property type="protein sequence ID" value="SHM28307.1"/>
    <property type="molecule type" value="Genomic_DNA"/>
</dbReference>
<feature type="compositionally biased region" description="Polar residues" evidence="1">
    <location>
        <begin position="1"/>
        <end position="12"/>
    </location>
</feature>
<feature type="compositionally biased region" description="Basic and acidic residues" evidence="1">
    <location>
        <begin position="47"/>
        <end position="70"/>
    </location>
</feature>
<dbReference type="RefSeq" id="WP_073066577.1">
    <property type="nucleotide sequence ID" value="NZ_FRCK01000006.1"/>
</dbReference>
<dbReference type="AlphaFoldDB" id="A0A1M7HJH8"/>
<reference evidence="3" key="1">
    <citation type="submission" date="2016-11" db="EMBL/GenBank/DDBJ databases">
        <authorList>
            <person name="Varghese N."/>
            <person name="Submissions S."/>
        </authorList>
    </citation>
    <scope>NUCLEOTIDE SEQUENCE [LARGE SCALE GENOMIC DNA]</scope>
    <source>
        <strain evidence="3">DSM 6637</strain>
    </source>
</reference>
<evidence type="ECO:0000256" key="1">
    <source>
        <dbReference type="SAM" id="MobiDB-lite"/>
    </source>
</evidence>
<gene>
    <name evidence="2" type="ORF">SAMN05444389_106119</name>
</gene>
<name>A0A1M7HJH8_9RHOB</name>
<feature type="region of interest" description="Disordered" evidence="1">
    <location>
        <begin position="1"/>
        <end position="83"/>
    </location>
</feature>
<sequence>MSGTKTHQQQRQIIEKRVDTSNADKDFDPRPYLDAAEHPHQQIAEGHTPRRAEDDDSDMILRGENQESQHHKNTGKPADADEE</sequence>
<proteinExistence type="predicted"/>
<feature type="compositionally biased region" description="Basic and acidic residues" evidence="1">
    <location>
        <begin position="13"/>
        <end position="40"/>
    </location>
</feature>
<dbReference type="Proteomes" id="UP000184444">
    <property type="component" value="Unassembled WGS sequence"/>
</dbReference>
<dbReference type="OrthoDB" id="7950817at2"/>
<protein>
    <submittedName>
        <fullName evidence="2">Uncharacterized protein</fullName>
    </submittedName>
</protein>
<evidence type="ECO:0000313" key="3">
    <source>
        <dbReference type="Proteomes" id="UP000184444"/>
    </source>
</evidence>
<dbReference type="STRING" id="53463.SAMN05444389_106119"/>